<dbReference type="InterPro" id="IPR044770">
    <property type="entry name" value="MFS_spinster-like"/>
</dbReference>
<evidence type="ECO:0000259" key="7">
    <source>
        <dbReference type="PROSITE" id="PS50850"/>
    </source>
</evidence>
<dbReference type="PANTHER" id="PTHR23505:SF79">
    <property type="entry name" value="PROTEIN SPINSTER"/>
    <property type="match status" value="1"/>
</dbReference>
<dbReference type="InterPro" id="IPR020846">
    <property type="entry name" value="MFS_dom"/>
</dbReference>
<evidence type="ECO:0000256" key="2">
    <source>
        <dbReference type="ARBA" id="ARBA00022448"/>
    </source>
</evidence>
<reference evidence="8 9" key="1">
    <citation type="submission" date="2023-03" db="EMBL/GenBank/DDBJ databases">
        <title>Altererythrobacter sp. CAU 1644 isolated from sand.</title>
        <authorList>
            <person name="Kim W."/>
        </authorList>
    </citation>
    <scope>NUCLEOTIDE SEQUENCE [LARGE SCALE GENOMIC DNA]</scope>
    <source>
        <strain evidence="8 9">CAU 1644</strain>
    </source>
</reference>
<evidence type="ECO:0000256" key="4">
    <source>
        <dbReference type="ARBA" id="ARBA00022989"/>
    </source>
</evidence>
<feature type="transmembrane region" description="Helical" evidence="6">
    <location>
        <begin position="376"/>
        <end position="399"/>
    </location>
</feature>
<feature type="transmembrane region" description="Helical" evidence="6">
    <location>
        <begin position="184"/>
        <end position="206"/>
    </location>
</feature>
<dbReference type="InterPro" id="IPR036259">
    <property type="entry name" value="MFS_trans_sf"/>
</dbReference>
<feature type="transmembrane region" description="Helical" evidence="6">
    <location>
        <begin position="51"/>
        <end position="71"/>
    </location>
</feature>
<dbReference type="PANTHER" id="PTHR23505">
    <property type="entry name" value="SPINSTER"/>
    <property type="match status" value="1"/>
</dbReference>
<keyword evidence="3 6" id="KW-0812">Transmembrane</keyword>
<feature type="transmembrane region" description="Helical" evidence="6">
    <location>
        <begin position="411"/>
        <end position="433"/>
    </location>
</feature>
<dbReference type="PROSITE" id="PS50850">
    <property type="entry name" value="MFS"/>
    <property type="match status" value="1"/>
</dbReference>
<dbReference type="Gene3D" id="1.20.1250.20">
    <property type="entry name" value="MFS general substrate transporter like domains"/>
    <property type="match status" value="1"/>
</dbReference>
<name>A0ABY8FMR6_9SPHN</name>
<feature type="transmembrane region" description="Helical" evidence="6">
    <location>
        <begin position="341"/>
        <end position="364"/>
    </location>
</feature>
<feature type="domain" description="Major facilitator superfamily (MFS) profile" evidence="7">
    <location>
        <begin position="16"/>
        <end position="437"/>
    </location>
</feature>
<comment type="subcellular location">
    <subcellularLocation>
        <location evidence="1">Membrane</location>
        <topology evidence="1">Multi-pass membrane protein</topology>
    </subcellularLocation>
</comment>
<evidence type="ECO:0000313" key="8">
    <source>
        <dbReference type="EMBL" id="WFL76320.1"/>
    </source>
</evidence>
<keyword evidence="9" id="KW-1185">Reference proteome</keyword>
<evidence type="ECO:0000256" key="1">
    <source>
        <dbReference type="ARBA" id="ARBA00004141"/>
    </source>
</evidence>
<dbReference type="Proteomes" id="UP001215827">
    <property type="component" value="Chromosome"/>
</dbReference>
<dbReference type="InterPro" id="IPR011701">
    <property type="entry name" value="MFS"/>
</dbReference>
<accession>A0ABY8FMR6</accession>
<protein>
    <submittedName>
        <fullName evidence="8">MFS transporter</fullName>
    </submittedName>
</protein>
<evidence type="ECO:0000256" key="5">
    <source>
        <dbReference type="ARBA" id="ARBA00023136"/>
    </source>
</evidence>
<keyword evidence="4 6" id="KW-1133">Transmembrane helix</keyword>
<dbReference type="RefSeq" id="WP_278015086.1">
    <property type="nucleotide sequence ID" value="NZ_CP121106.1"/>
</dbReference>
<feature type="transmembrane region" description="Helical" evidence="6">
    <location>
        <begin position="83"/>
        <end position="102"/>
    </location>
</feature>
<dbReference type="SUPFAM" id="SSF103473">
    <property type="entry name" value="MFS general substrate transporter"/>
    <property type="match status" value="1"/>
</dbReference>
<proteinExistence type="predicted"/>
<sequence>MSNHPSPKAPGSIHAALALLTAAYVLSYIDRTIIALMVGPIRADLGLTDTQFSLLGGLAFAIFYSTLGIPFGWWADRGNRPRIVALGIGLWSLMTMLCGFAKSFTALFLMRVGVGVGEAALSPSAYSLIAETYPADRVGRALGIYGTGIYLGVGLSFALGGVLVERLSALPPLDLGGLGSFAGWQQVFIIVGLPGLLLAPLALLVLREPRLERLRASAASGTQADNGQIRPAIFPWIGRNRVFLITHFLGFSSLSLAFNGYLAWMAEFLLRSFEVGKSTSGFGIGIIVLTLGVGGMLAGGYTADRLRQRGDLKGALTAACGGAIAMTPFTAIAPLMPSATLSLLAFAPIMALSAFCFGPAVIALQLATPLDLRARISALFLLVVNLAGIGLGGTVVAAISDFALGGDGTRLGEALGLAGGVSSLIGVPLLFIARRKMPTYE</sequence>
<keyword evidence="2" id="KW-0813">Transport</keyword>
<feature type="transmembrane region" description="Helical" evidence="6">
    <location>
        <begin position="142"/>
        <end position="164"/>
    </location>
</feature>
<feature type="transmembrane region" description="Helical" evidence="6">
    <location>
        <begin position="242"/>
        <end position="262"/>
    </location>
</feature>
<gene>
    <name evidence="8" type="ORF">P7228_09950</name>
</gene>
<evidence type="ECO:0000313" key="9">
    <source>
        <dbReference type="Proteomes" id="UP001215827"/>
    </source>
</evidence>
<feature type="transmembrane region" description="Helical" evidence="6">
    <location>
        <begin position="282"/>
        <end position="303"/>
    </location>
</feature>
<dbReference type="EMBL" id="CP121106">
    <property type="protein sequence ID" value="WFL76320.1"/>
    <property type="molecule type" value="Genomic_DNA"/>
</dbReference>
<keyword evidence="5 6" id="KW-0472">Membrane</keyword>
<evidence type="ECO:0000256" key="3">
    <source>
        <dbReference type="ARBA" id="ARBA00022692"/>
    </source>
</evidence>
<evidence type="ECO:0000256" key="6">
    <source>
        <dbReference type="SAM" id="Phobius"/>
    </source>
</evidence>
<feature type="transmembrane region" description="Helical" evidence="6">
    <location>
        <begin position="315"/>
        <end position="335"/>
    </location>
</feature>
<organism evidence="8 9">
    <name type="scientific">Altererythrobacter arenosus</name>
    <dbReference type="NCBI Taxonomy" id="3032592"/>
    <lineage>
        <taxon>Bacteria</taxon>
        <taxon>Pseudomonadati</taxon>
        <taxon>Pseudomonadota</taxon>
        <taxon>Alphaproteobacteria</taxon>
        <taxon>Sphingomonadales</taxon>
        <taxon>Erythrobacteraceae</taxon>
        <taxon>Altererythrobacter</taxon>
    </lineage>
</organism>
<dbReference type="Pfam" id="PF07690">
    <property type="entry name" value="MFS_1"/>
    <property type="match status" value="1"/>
</dbReference>